<dbReference type="OrthoDB" id="1850764at2759"/>
<dbReference type="InParanoid" id="A0A0D0AV97"/>
<dbReference type="InterPro" id="IPR036322">
    <property type="entry name" value="WD40_repeat_dom_sf"/>
</dbReference>
<evidence type="ECO:0000256" key="8">
    <source>
        <dbReference type="PROSITE-ProRule" id="PRU00221"/>
    </source>
</evidence>
<dbReference type="EMBL" id="KN835257">
    <property type="protein sequence ID" value="KIK41829.1"/>
    <property type="molecule type" value="Genomic_DNA"/>
</dbReference>
<dbReference type="PROSITE" id="PS50082">
    <property type="entry name" value="WD_REPEATS_2"/>
    <property type="match status" value="3"/>
</dbReference>
<keyword evidence="4 9" id="KW-0677">Repeat</keyword>
<feature type="compositionally biased region" description="Low complexity" evidence="11">
    <location>
        <begin position="414"/>
        <end position="423"/>
    </location>
</feature>
<dbReference type="Gene3D" id="2.130.10.10">
    <property type="entry name" value="YVTN repeat-like/Quinoprotein amine dehydrogenase"/>
    <property type="match status" value="1"/>
</dbReference>
<dbReference type="SMART" id="SM00320">
    <property type="entry name" value="WD40"/>
    <property type="match status" value="4"/>
</dbReference>
<comment type="subunit">
    <text evidence="7">Binds to F-actin.</text>
</comment>
<evidence type="ECO:0000256" key="6">
    <source>
        <dbReference type="ARBA" id="ARBA00023203"/>
    </source>
</evidence>
<feature type="compositionally biased region" description="Pro residues" evidence="11">
    <location>
        <begin position="424"/>
        <end position="444"/>
    </location>
</feature>
<evidence type="ECO:0000256" key="4">
    <source>
        <dbReference type="ARBA" id="ARBA00022737"/>
    </source>
</evidence>
<comment type="similarity">
    <text evidence="1 9">Belongs to the WD repeat coronin family.</text>
</comment>
<dbReference type="Pfam" id="PF00400">
    <property type="entry name" value="WD40"/>
    <property type="match status" value="3"/>
</dbReference>
<dbReference type="SUPFAM" id="SSF50978">
    <property type="entry name" value="WD40 repeat-like"/>
    <property type="match status" value="1"/>
</dbReference>
<evidence type="ECO:0000256" key="10">
    <source>
        <dbReference type="SAM" id="Coils"/>
    </source>
</evidence>
<dbReference type="SMART" id="SM01167">
    <property type="entry name" value="DUF1900"/>
    <property type="match status" value="1"/>
</dbReference>
<dbReference type="InterPro" id="IPR001680">
    <property type="entry name" value="WD40_rpt"/>
</dbReference>
<evidence type="ECO:0000256" key="1">
    <source>
        <dbReference type="ARBA" id="ARBA00009482"/>
    </source>
</evidence>
<evidence type="ECO:0000256" key="11">
    <source>
        <dbReference type="SAM" id="MobiDB-lite"/>
    </source>
</evidence>
<keyword evidence="5 10" id="KW-0175">Coiled coil</keyword>
<feature type="region of interest" description="Disordered" evidence="11">
    <location>
        <begin position="412"/>
        <end position="444"/>
    </location>
</feature>
<evidence type="ECO:0000259" key="12">
    <source>
        <dbReference type="SMART" id="SM01166"/>
    </source>
</evidence>
<feature type="repeat" description="WD" evidence="8">
    <location>
        <begin position="142"/>
        <end position="184"/>
    </location>
</feature>
<proteinExistence type="inferred from homology"/>
<dbReference type="FunFam" id="2.130.10.10:FF:000197">
    <property type="entry name" value="Coronin"/>
    <property type="match status" value="1"/>
</dbReference>
<dbReference type="AlphaFoldDB" id="A0A0D0AV97"/>
<reference evidence="13 14" key="1">
    <citation type="submission" date="2014-04" db="EMBL/GenBank/DDBJ databases">
        <authorList>
            <consortium name="DOE Joint Genome Institute"/>
            <person name="Kuo A."/>
            <person name="Ruytinx J."/>
            <person name="Rineau F."/>
            <person name="Colpaert J."/>
            <person name="Kohler A."/>
            <person name="Nagy L.G."/>
            <person name="Floudas D."/>
            <person name="Copeland A."/>
            <person name="Barry K.W."/>
            <person name="Cichocki N."/>
            <person name="Veneault-Fourrey C."/>
            <person name="LaButti K."/>
            <person name="Lindquist E.A."/>
            <person name="Lipzen A."/>
            <person name="Lundell T."/>
            <person name="Morin E."/>
            <person name="Murat C."/>
            <person name="Sun H."/>
            <person name="Tunlid A."/>
            <person name="Henrissat B."/>
            <person name="Grigoriev I.V."/>
            <person name="Hibbett D.S."/>
            <person name="Martin F."/>
            <person name="Nordberg H.P."/>
            <person name="Cantor M.N."/>
            <person name="Hua S.X."/>
        </authorList>
    </citation>
    <scope>NUCLEOTIDE SEQUENCE [LARGE SCALE GENOMIC DNA]</scope>
    <source>
        <strain evidence="13 14">UH-Slu-Lm8-n1</strain>
    </source>
</reference>
<accession>A0A0D0AV97</accession>
<evidence type="ECO:0000256" key="2">
    <source>
        <dbReference type="ARBA" id="ARBA00022553"/>
    </source>
</evidence>
<feature type="domain" description="DUF1899" evidence="12">
    <location>
        <begin position="3"/>
        <end position="67"/>
    </location>
</feature>
<dbReference type="PROSITE" id="PS50294">
    <property type="entry name" value="WD_REPEATS_REGION"/>
    <property type="match status" value="2"/>
</dbReference>
<organism evidence="13 14">
    <name type="scientific">Suillus luteus UH-Slu-Lm8-n1</name>
    <dbReference type="NCBI Taxonomy" id="930992"/>
    <lineage>
        <taxon>Eukaryota</taxon>
        <taxon>Fungi</taxon>
        <taxon>Dikarya</taxon>
        <taxon>Basidiomycota</taxon>
        <taxon>Agaricomycotina</taxon>
        <taxon>Agaricomycetes</taxon>
        <taxon>Agaricomycetidae</taxon>
        <taxon>Boletales</taxon>
        <taxon>Suillineae</taxon>
        <taxon>Suillaceae</taxon>
        <taxon>Suillus</taxon>
    </lineage>
</organism>
<protein>
    <recommendedName>
        <fullName evidence="9">Coronin</fullName>
    </recommendedName>
</protein>
<dbReference type="InterPro" id="IPR015048">
    <property type="entry name" value="DUF1899"/>
</dbReference>
<gene>
    <name evidence="13" type="ORF">CY34DRAFT_805657</name>
</gene>
<dbReference type="PANTHER" id="PTHR10856:SF0">
    <property type="entry name" value="CORONIN"/>
    <property type="match status" value="1"/>
</dbReference>
<evidence type="ECO:0000313" key="13">
    <source>
        <dbReference type="EMBL" id="KIK41829.1"/>
    </source>
</evidence>
<sequence length="543" mass="57974">MSRFVRASKYRHVFGQAAKKEHGYENVKVSGSAWDTNLVSASGRYISVNWNASGGGAFAILPLPSPFAAVPNFPYKLPDVIPLARSHTAPVLDTDWSPHNDSIVASGGEDGKVMIWKVESSAFEDWGQDHWVPQDFDPVARIDASPRKIGQVLFHPTASNVLASASGEHTVKLWDLADTDRPRSVLTGHNDTIQCLAFNPTGTLMATTCRDKKLRLFDPRTGGEAVRITEAHGGIKGARVVWMGDLDKIVTTGFSKMSDRQVSIWETGGLGSVKTMTIDQSAGVIMPFWSDNGILFLAGKGDGNIRYYEYESDSLFALAEHKSLDPQRGICFLPRRALNVSDCEIARAYKVSGSSVEPIAFIVPRKADSFQSDIYPAAASSEPSLSASEFFAGKTAALKLVSLENGAVFNGAQSTSTSSVPTPASAPAPAPTPTPAPAPTAFSAPPPVAKAVTMPTPVSQAPVVLRSESAPVPRPASPISESPVILTPPTQVDGEGKATVLEAEVDRLNGELRAAREKIRNMELQVEGLKANAKKAAQALMEA</sequence>
<keyword evidence="2" id="KW-0597">Phosphoprotein</keyword>
<keyword evidence="6" id="KW-0009">Actin-binding</keyword>
<feature type="repeat" description="WD" evidence="8">
    <location>
        <begin position="84"/>
        <end position="120"/>
    </location>
</feature>
<evidence type="ECO:0000256" key="9">
    <source>
        <dbReference type="RuleBase" id="RU280818"/>
    </source>
</evidence>
<feature type="coiled-coil region" evidence="10">
    <location>
        <begin position="498"/>
        <end position="539"/>
    </location>
</feature>
<dbReference type="Pfam" id="PF08953">
    <property type="entry name" value="DUF1899"/>
    <property type="match status" value="1"/>
</dbReference>
<dbReference type="GO" id="GO:0030479">
    <property type="term" value="C:actin cortical patch"/>
    <property type="evidence" value="ECO:0007669"/>
    <property type="project" value="UniProtKB-ARBA"/>
</dbReference>
<reference evidence="14" key="2">
    <citation type="submission" date="2015-01" db="EMBL/GenBank/DDBJ databases">
        <title>Evolutionary Origins and Diversification of the Mycorrhizal Mutualists.</title>
        <authorList>
            <consortium name="DOE Joint Genome Institute"/>
            <consortium name="Mycorrhizal Genomics Consortium"/>
            <person name="Kohler A."/>
            <person name="Kuo A."/>
            <person name="Nagy L.G."/>
            <person name="Floudas D."/>
            <person name="Copeland A."/>
            <person name="Barry K.W."/>
            <person name="Cichocki N."/>
            <person name="Veneault-Fourrey C."/>
            <person name="LaButti K."/>
            <person name="Lindquist E.A."/>
            <person name="Lipzen A."/>
            <person name="Lundell T."/>
            <person name="Morin E."/>
            <person name="Murat C."/>
            <person name="Riley R."/>
            <person name="Ohm R."/>
            <person name="Sun H."/>
            <person name="Tunlid A."/>
            <person name="Henrissat B."/>
            <person name="Grigoriev I.V."/>
            <person name="Hibbett D.S."/>
            <person name="Martin F."/>
        </authorList>
    </citation>
    <scope>NUCLEOTIDE SEQUENCE [LARGE SCALE GENOMIC DNA]</scope>
    <source>
        <strain evidence="14">UH-Slu-Lm8-n1</strain>
    </source>
</reference>
<keyword evidence="14" id="KW-1185">Reference proteome</keyword>
<name>A0A0D0AV97_9AGAM</name>
<dbReference type="HOGENOM" id="CLU_026859_3_2_1"/>
<feature type="repeat" description="WD" evidence="8">
    <location>
        <begin position="186"/>
        <end position="227"/>
    </location>
</feature>
<evidence type="ECO:0000313" key="14">
    <source>
        <dbReference type="Proteomes" id="UP000054485"/>
    </source>
</evidence>
<dbReference type="PANTHER" id="PTHR10856">
    <property type="entry name" value="CORONIN"/>
    <property type="match status" value="1"/>
</dbReference>
<dbReference type="STRING" id="930992.A0A0D0AV97"/>
<dbReference type="GO" id="GO:0051015">
    <property type="term" value="F:actin filament binding"/>
    <property type="evidence" value="ECO:0007669"/>
    <property type="project" value="TreeGrafter"/>
</dbReference>
<evidence type="ECO:0000256" key="7">
    <source>
        <dbReference type="ARBA" id="ARBA00062568"/>
    </source>
</evidence>
<dbReference type="FunCoup" id="A0A0D0AV97">
    <property type="interactions" value="100"/>
</dbReference>
<evidence type="ECO:0000256" key="3">
    <source>
        <dbReference type="ARBA" id="ARBA00022574"/>
    </source>
</evidence>
<dbReference type="InterPro" id="IPR015505">
    <property type="entry name" value="Coronin"/>
</dbReference>
<evidence type="ECO:0000256" key="5">
    <source>
        <dbReference type="ARBA" id="ARBA00023054"/>
    </source>
</evidence>
<dbReference type="SMART" id="SM01166">
    <property type="entry name" value="DUF1899"/>
    <property type="match status" value="1"/>
</dbReference>
<dbReference type="Proteomes" id="UP000054485">
    <property type="component" value="Unassembled WGS sequence"/>
</dbReference>
<keyword evidence="3 8" id="KW-0853">WD repeat</keyword>
<dbReference type="GO" id="GO:0007015">
    <property type="term" value="P:actin filament organization"/>
    <property type="evidence" value="ECO:0007669"/>
    <property type="project" value="TreeGrafter"/>
</dbReference>
<dbReference type="Pfam" id="PF16300">
    <property type="entry name" value="WD40_4"/>
    <property type="match status" value="1"/>
</dbReference>
<dbReference type="InterPro" id="IPR015943">
    <property type="entry name" value="WD40/YVTN_repeat-like_dom_sf"/>
</dbReference>